<dbReference type="Proteomes" id="UP000053201">
    <property type="component" value="Unassembled WGS sequence"/>
</dbReference>
<dbReference type="PANTHER" id="PTHR23048">
    <property type="entry name" value="MYOSIN LIGHT CHAIN 1, 3"/>
    <property type="match status" value="1"/>
</dbReference>
<name>A0A0L0HFG9_SPIPD</name>
<organism evidence="4 5">
    <name type="scientific">Spizellomyces punctatus (strain DAOM BR117)</name>
    <dbReference type="NCBI Taxonomy" id="645134"/>
    <lineage>
        <taxon>Eukaryota</taxon>
        <taxon>Fungi</taxon>
        <taxon>Fungi incertae sedis</taxon>
        <taxon>Chytridiomycota</taxon>
        <taxon>Chytridiomycota incertae sedis</taxon>
        <taxon>Chytridiomycetes</taxon>
        <taxon>Spizellomycetales</taxon>
        <taxon>Spizellomycetaceae</taxon>
        <taxon>Spizellomyces</taxon>
    </lineage>
</organism>
<evidence type="ECO:0000313" key="5">
    <source>
        <dbReference type="Proteomes" id="UP000053201"/>
    </source>
</evidence>
<sequence>MADHQLSDEQIAEFKEAFSLLDEDSDGLVPTYLLGKLLRSLGKLPTQAELTRLTKDKKTIDFPEFLALVSRQSVPQRLESDVRDALLTFNKDGGLDRNELKRILMSVGEPLTDEEVNEFLKDVSGNSVEDLVKALVSTS</sequence>
<dbReference type="FunFam" id="1.10.238.10:FF:000527">
    <property type="entry name" value="Calmodulin-3"/>
    <property type="match status" value="1"/>
</dbReference>
<dbReference type="RefSeq" id="XP_016607912.1">
    <property type="nucleotide sequence ID" value="XM_016753469.1"/>
</dbReference>
<reference evidence="4 5" key="1">
    <citation type="submission" date="2009-08" db="EMBL/GenBank/DDBJ databases">
        <title>The Genome Sequence of Spizellomyces punctatus strain DAOM BR117.</title>
        <authorList>
            <consortium name="The Broad Institute Genome Sequencing Platform"/>
            <person name="Russ C."/>
            <person name="Cuomo C."/>
            <person name="Shea T."/>
            <person name="Young S.K."/>
            <person name="Zeng Q."/>
            <person name="Koehrsen M."/>
            <person name="Haas B."/>
            <person name="Borodovsky M."/>
            <person name="Guigo R."/>
            <person name="Alvarado L."/>
            <person name="Berlin A."/>
            <person name="Bochicchio J."/>
            <person name="Borenstein D."/>
            <person name="Chapman S."/>
            <person name="Chen Z."/>
            <person name="Engels R."/>
            <person name="Freedman E."/>
            <person name="Gellesch M."/>
            <person name="Goldberg J."/>
            <person name="Griggs A."/>
            <person name="Gujja S."/>
            <person name="Heiman D."/>
            <person name="Hepburn T."/>
            <person name="Howarth C."/>
            <person name="Jen D."/>
            <person name="Larson L."/>
            <person name="Lewis B."/>
            <person name="Mehta T."/>
            <person name="Park D."/>
            <person name="Pearson M."/>
            <person name="Roberts A."/>
            <person name="Saif S."/>
            <person name="Shenoy N."/>
            <person name="Sisk P."/>
            <person name="Stolte C."/>
            <person name="Sykes S."/>
            <person name="Thomson T."/>
            <person name="Walk T."/>
            <person name="White J."/>
            <person name="Yandava C."/>
            <person name="Burger G."/>
            <person name="Gray M.W."/>
            <person name="Holland P.W.H."/>
            <person name="King N."/>
            <person name="Lang F.B.F."/>
            <person name="Roger A.J."/>
            <person name="Ruiz-Trillo I."/>
            <person name="Lander E."/>
            <person name="Nusbaum C."/>
        </authorList>
    </citation>
    <scope>NUCLEOTIDE SEQUENCE [LARGE SCALE GENOMIC DNA]</scope>
    <source>
        <strain evidence="4 5">DAOM BR117</strain>
    </source>
</reference>
<dbReference type="PANTHER" id="PTHR23048:SF59">
    <property type="entry name" value="EF-HAND SUPERFAMILY PROTEIN"/>
    <property type="match status" value="1"/>
</dbReference>
<accession>A0A0L0HFG9</accession>
<feature type="domain" description="EF-hand" evidence="3">
    <location>
        <begin position="9"/>
        <end position="44"/>
    </location>
</feature>
<dbReference type="AlphaFoldDB" id="A0A0L0HFG9"/>
<dbReference type="GeneID" id="27688636"/>
<dbReference type="OrthoDB" id="26525at2759"/>
<dbReference type="EMBL" id="KQ257457">
    <property type="protein sequence ID" value="KNC99872.1"/>
    <property type="molecule type" value="Genomic_DNA"/>
</dbReference>
<evidence type="ECO:0000256" key="2">
    <source>
        <dbReference type="ARBA" id="ARBA00022837"/>
    </source>
</evidence>
<evidence type="ECO:0000259" key="3">
    <source>
        <dbReference type="PROSITE" id="PS50222"/>
    </source>
</evidence>
<dbReference type="InterPro" id="IPR011992">
    <property type="entry name" value="EF-hand-dom_pair"/>
</dbReference>
<dbReference type="VEuPathDB" id="FungiDB:SPPG_05244"/>
<evidence type="ECO:0000256" key="1">
    <source>
        <dbReference type="ARBA" id="ARBA00022737"/>
    </source>
</evidence>
<dbReference type="eggNOG" id="KOG0027">
    <property type="taxonomic scope" value="Eukaryota"/>
</dbReference>
<dbReference type="InterPro" id="IPR002048">
    <property type="entry name" value="EF_hand_dom"/>
</dbReference>
<dbReference type="OMA" id="IDEYISX"/>
<protein>
    <recommendedName>
        <fullName evidence="3">EF-hand domain-containing protein</fullName>
    </recommendedName>
</protein>
<evidence type="ECO:0000313" key="4">
    <source>
        <dbReference type="EMBL" id="KNC99872.1"/>
    </source>
</evidence>
<dbReference type="InterPro" id="IPR050230">
    <property type="entry name" value="CALM/Myosin/TropC-like"/>
</dbReference>
<proteinExistence type="predicted"/>
<dbReference type="InParanoid" id="A0A0L0HFG9"/>
<gene>
    <name evidence="4" type="ORF">SPPG_05244</name>
</gene>
<keyword evidence="2" id="KW-0106">Calcium</keyword>
<keyword evidence="5" id="KW-1185">Reference proteome</keyword>
<dbReference type="SUPFAM" id="SSF47473">
    <property type="entry name" value="EF-hand"/>
    <property type="match status" value="1"/>
</dbReference>
<dbReference type="STRING" id="645134.A0A0L0HFG9"/>
<dbReference type="PROSITE" id="PS50222">
    <property type="entry name" value="EF_HAND_2"/>
    <property type="match status" value="1"/>
</dbReference>
<dbReference type="GO" id="GO:0005509">
    <property type="term" value="F:calcium ion binding"/>
    <property type="evidence" value="ECO:0007669"/>
    <property type="project" value="InterPro"/>
</dbReference>
<dbReference type="Gene3D" id="1.10.238.10">
    <property type="entry name" value="EF-hand"/>
    <property type="match status" value="2"/>
</dbReference>
<keyword evidence="1" id="KW-0677">Repeat</keyword>
<dbReference type="GO" id="GO:0016460">
    <property type="term" value="C:myosin II complex"/>
    <property type="evidence" value="ECO:0007669"/>
    <property type="project" value="TreeGrafter"/>
</dbReference>